<reference evidence="2" key="1">
    <citation type="journal article" date="2018" name="Nat. Microbiol.">
        <title>Leveraging single-cell genomics to expand the fungal tree of life.</title>
        <authorList>
            <person name="Ahrendt S.R."/>
            <person name="Quandt C.A."/>
            <person name="Ciobanu D."/>
            <person name="Clum A."/>
            <person name="Salamov A."/>
            <person name="Andreopoulos B."/>
            <person name="Cheng J.F."/>
            <person name="Woyke T."/>
            <person name="Pelin A."/>
            <person name="Henrissat B."/>
            <person name="Reynolds N.K."/>
            <person name="Benny G.L."/>
            <person name="Smith M.E."/>
            <person name="James T.Y."/>
            <person name="Grigoriev I.V."/>
        </authorList>
    </citation>
    <scope>NUCLEOTIDE SEQUENCE [LARGE SCALE GENOMIC DNA]</scope>
</reference>
<organism evidence="1 2">
    <name type="scientific">Blyttiomyces helicus</name>
    <dbReference type="NCBI Taxonomy" id="388810"/>
    <lineage>
        <taxon>Eukaryota</taxon>
        <taxon>Fungi</taxon>
        <taxon>Fungi incertae sedis</taxon>
        <taxon>Chytridiomycota</taxon>
        <taxon>Chytridiomycota incertae sedis</taxon>
        <taxon>Chytridiomycetes</taxon>
        <taxon>Chytridiomycetes incertae sedis</taxon>
        <taxon>Blyttiomyces</taxon>
    </lineage>
</organism>
<keyword evidence="2" id="KW-1185">Reference proteome</keyword>
<sequence length="247" mass="27757">MVILLSLALVRGLPPPSPPLLQLNIRQSASGLRGALASLVQSALNGGAIDMEEIRYLDNRMADDMTWFFDVRQSYRATEDIHKRYSASPLSKIQRSGSRAEISRWKQSACEGEGGWGRMRAQLLRKQGFYLAVDHNRMDRGVVFCVIRNLIDCQSAVVGIPCPTVLMIRWEEAFVFTPGQNIICNCDSRKLNASFFPASNLIRNRMLCFCNWRHSQTPIGISLLAVKAKRFEGRDINGGYGRMTLVC</sequence>
<proteinExistence type="predicted"/>
<protein>
    <submittedName>
        <fullName evidence="1">Uncharacterized protein</fullName>
    </submittedName>
</protein>
<dbReference type="Proteomes" id="UP000269721">
    <property type="component" value="Unassembled WGS sequence"/>
</dbReference>
<evidence type="ECO:0000313" key="2">
    <source>
        <dbReference type="Proteomes" id="UP000269721"/>
    </source>
</evidence>
<name>A0A4P9WT26_9FUNG</name>
<evidence type="ECO:0000313" key="1">
    <source>
        <dbReference type="EMBL" id="RKO94480.1"/>
    </source>
</evidence>
<dbReference type="EMBL" id="KZ993884">
    <property type="protein sequence ID" value="RKO94480.1"/>
    <property type="molecule type" value="Genomic_DNA"/>
</dbReference>
<gene>
    <name evidence="1" type="ORF">BDK51DRAFT_29362</name>
</gene>
<dbReference type="AlphaFoldDB" id="A0A4P9WT26"/>
<accession>A0A4P9WT26</accession>